<keyword evidence="2" id="KW-1185">Reference proteome</keyword>
<sequence length="97" mass="11479">MQNKLIGIWENDPADRTSIEVYGNVRMEFKNNGELIYSIIENEREQKMLLRYIIDGNTLITDQPSHPEKMRSEFSIDDDILELTFDGIRSRYLRVII</sequence>
<accession>A0A3E1YFP9</accession>
<comment type="caution">
    <text evidence="1">The sequence shown here is derived from an EMBL/GenBank/DDBJ whole genome shotgun (WGS) entry which is preliminary data.</text>
</comment>
<dbReference type="Proteomes" id="UP000260644">
    <property type="component" value="Unassembled WGS sequence"/>
</dbReference>
<name>A0A3E1YFP9_9BACT</name>
<evidence type="ECO:0000313" key="1">
    <source>
        <dbReference type="EMBL" id="RFS26228.1"/>
    </source>
</evidence>
<dbReference type="RefSeq" id="WP_116973422.1">
    <property type="nucleotide sequence ID" value="NZ_QPMM01000001.1"/>
</dbReference>
<evidence type="ECO:0000313" key="2">
    <source>
        <dbReference type="Proteomes" id="UP000260644"/>
    </source>
</evidence>
<evidence type="ECO:0008006" key="3">
    <source>
        <dbReference type="Google" id="ProtNLM"/>
    </source>
</evidence>
<dbReference type="AlphaFoldDB" id="A0A3E1YFP9"/>
<organism evidence="1 2">
    <name type="scientific">Chitinophaga silvatica</name>
    <dbReference type="NCBI Taxonomy" id="2282649"/>
    <lineage>
        <taxon>Bacteria</taxon>
        <taxon>Pseudomonadati</taxon>
        <taxon>Bacteroidota</taxon>
        <taxon>Chitinophagia</taxon>
        <taxon>Chitinophagales</taxon>
        <taxon>Chitinophagaceae</taxon>
        <taxon>Chitinophaga</taxon>
    </lineage>
</organism>
<proteinExistence type="predicted"/>
<dbReference type="OrthoDB" id="711708at2"/>
<reference evidence="1 2" key="1">
    <citation type="submission" date="2018-07" db="EMBL/GenBank/DDBJ databases">
        <title>Chitinophaga K2CV101002-2 sp. nov., isolated from a monsoon evergreen broad-leaved forest soil.</title>
        <authorList>
            <person name="Lv Y."/>
        </authorList>
    </citation>
    <scope>NUCLEOTIDE SEQUENCE [LARGE SCALE GENOMIC DNA]</scope>
    <source>
        <strain evidence="1 2">GDMCC 1.1288</strain>
    </source>
</reference>
<protein>
    <recommendedName>
        <fullName evidence="3">Lipocalin-like domain-containing protein</fullName>
    </recommendedName>
</protein>
<gene>
    <name evidence="1" type="ORF">DVR12_00100</name>
</gene>
<dbReference type="EMBL" id="QPMM01000001">
    <property type="protein sequence ID" value="RFS26228.1"/>
    <property type="molecule type" value="Genomic_DNA"/>
</dbReference>